<organism evidence="2 3">
    <name type="scientific">Actinophytocola glycyrrhizae</name>
    <dbReference type="NCBI Taxonomy" id="2044873"/>
    <lineage>
        <taxon>Bacteria</taxon>
        <taxon>Bacillati</taxon>
        <taxon>Actinomycetota</taxon>
        <taxon>Actinomycetes</taxon>
        <taxon>Pseudonocardiales</taxon>
        <taxon>Pseudonocardiaceae</taxon>
    </lineage>
</organism>
<dbReference type="EMBL" id="JBHSIS010000005">
    <property type="protein sequence ID" value="MFC4853965.1"/>
    <property type="molecule type" value="Genomic_DNA"/>
</dbReference>
<evidence type="ECO:0000313" key="3">
    <source>
        <dbReference type="Proteomes" id="UP001595859"/>
    </source>
</evidence>
<evidence type="ECO:0000313" key="2">
    <source>
        <dbReference type="EMBL" id="MFC4853965.1"/>
    </source>
</evidence>
<dbReference type="RefSeq" id="WP_378055927.1">
    <property type="nucleotide sequence ID" value="NZ_JBHSIS010000005.1"/>
</dbReference>
<accession>A0ABV9RX94</accession>
<name>A0ABV9RX94_9PSEU</name>
<comment type="caution">
    <text evidence="2">The sequence shown here is derived from an EMBL/GenBank/DDBJ whole genome shotgun (WGS) entry which is preliminary data.</text>
</comment>
<dbReference type="Proteomes" id="UP001595859">
    <property type="component" value="Unassembled WGS sequence"/>
</dbReference>
<feature type="region of interest" description="Disordered" evidence="1">
    <location>
        <begin position="53"/>
        <end position="82"/>
    </location>
</feature>
<proteinExistence type="predicted"/>
<reference evidence="3" key="1">
    <citation type="journal article" date="2019" name="Int. J. Syst. Evol. Microbiol.">
        <title>The Global Catalogue of Microorganisms (GCM) 10K type strain sequencing project: providing services to taxonomists for standard genome sequencing and annotation.</title>
        <authorList>
            <consortium name="The Broad Institute Genomics Platform"/>
            <consortium name="The Broad Institute Genome Sequencing Center for Infectious Disease"/>
            <person name="Wu L."/>
            <person name="Ma J."/>
        </authorList>
    </citation>
    <scope>NUCLEOTIDE SEQUENCE [LARGE SCALE GENOMIC DNA]</scope>
    <source>
        <strain evidence="3">ZS-22-S1</strain>
    </source>
</reference>
<sequence>MLNLRGLPATVERLRIDRQLEEALTVGFDPLHLAAVFGIAETTAIRYAANARANSSQTLTPPPLHLQRQPEHPHETLSAAGA</sequence>
<keyword evidence="3" id="KW-1185">Reference proteome</keyword>
<protein>
    <submittedName>
        <fullName evidence="2">Uncharacterized protein</fullName>
    </submittedName>
</protein>
<gene>
    <name evidence="2" type="ORF">ACFPCV_10660</name>
</gene>
<evidence type="ECO:0000256" key="1">
    <source>
        <dbReference type="SAM" id="MobiDB-lite"/>
    </source>
</evidence>